<accession>A0A9Q0FLN7</accession>
<dbReference type="SMART" id="SM00577">
    <property type="entry name" value="CPDc"/>
    <property type="match status" value="1"/>
</dbReference>
<dbReference type="Pfam" id="PF03031">
    <property type="entry name" value="NIF"/>
    <property type="match status" value="1"/>
</dbReference>
<comment type="function">
    <text evidence="1">Essential component of the TIM23 complex, a complex that mediates the translocation of transit peptide-containing proteins across the mitochondrial inner membrane.</text>
</comment>
<dbReference type="EMBL" id="JAKUCV010005049">
    <property type="protein sequence ID" value="KAJ4832895.1"/>
    <property type="molecule type" value="Genomic_DNA"/>
</dbReference>
<proteinExistence type="inferred from homology"/>
<comment type="similarity">
    <text evidence="1">Belongs to the TIM50 family.</text>
</comment>
<dbReference type="GO" id="GO:0005744">
    <property type="term" value="C:TIM23 mitochondrial import inner membrane translocase complex"/>
    <property type="evidence" value="ECO:0007669"/>
    <property type="project" value="UniProtKB-UniRule"/>
</dbReference>
<dbReference type="InterPro" id="IPR023214">
    <property type="entry name" value="HAD_sf"/>
</dbReference>
<dbReference type="PANTHER" id="PTHR12210">
    <property type="entry name" value="DULLARD PROTEIN PHOSPHATASE"/>
    <property type="match status" value="1"/>
</dbReference>
<evidence type="ECO:0000313" key="4">
    <source>
        <dbReference type="EMBL" id="KAJ4832895.1"/>
    </source>
</evidence>
<evidence type="ECO:0000256" key="1">
    <source>
        <dbReference type="RuleBase" id="RU365079"/>
    </source>
</evidence>
<gene>
    <name evidence="4" type="ORF">Tsubulata_026355</name>
</gene>
<dbReference type="SUPFAM" id="SSF56784">
    <property type="entry name" value="HAD-like"/>
    <property type="match status" value="1"/>
</dbReference>
<dbReference type="Gene3D" id="3.40.50.1000">
    <property type="entry name" value="HAD superfamily/HAD-like"/>
    <property type="match status" value="1"/>
</dbReference>
<dbReference type="AlphaFoldDB" id="A0A9Q0FLN7"/>
<name>A0A9Q0FLN7_9ROSI</name>
<reference evidence="4" key="1">
    <citation type="submission" date="2022-02" db="EMBL/GenBank/DDBJ databases">
        <authorList>
            <person name="Henning P.M."/>
            <person name="McCubbin A.G."/>
            <person name="Shore J.S."/>
        </authorList>
    </citation>
    <scope>NUCLEOTIDE SEQUENCE</scope>
    <source>
        <strain evidence="4">F60SS</strain>
        <tissue evidence="4">Leaves</tissue>
    </source>
</reference>
<dbReference type="GO" id="GO:0015031">
    <property type="term" value="P:protein transport"/>
    <property type="evidence" value="ECO:0007669"/>
    <property type="project" value="UniProtKB-KW"/>
</dbReference>
<dbReference type="InterPro" id="IPR050365">
    <property type="entry name" value="TIM50"/>
</dbReference>
<keyword evidence="1" id="KW-0813">Transport</keyword>
<protein>
    <recommendedName>
        <fullName evidence="1">Mitochondrial import inner membrane translocase subunit TIM50</fullName>
    </recommendedName>
</protein>
<evidence type="ECO:0000256" key="2">
    <source>
        <dbReference type="SAM" id="MobiDB-lite"/>
    </source>
</evidence>
<comment type="subcellular location">
    <subcellularLocation>
        <location evidence="1">Mitochondrion inner membrane</location>
        <topology evidence="1">Single-pass membrane protein</topology>
    </subcellularLocation>
</comment>
<keyword evidence="1" id="KW-0496">Mitochondrion</keyword>
<sequence length="262" mass="29630">MAGEMDKIKQEDVFYNHEGNSEEDKDEPTLISLEKLSLGRSKKLLVLDLGGILCDRVFNKNCASIPERPPDSSNGSFLVYKRPYCEEFIRFCFERFELGIWSSAKRHNLMHALDCVMAEHRSKLLFVWGQDECTNSGFYTLENKAKPIFLKELTKLWESKDSNLSWPAGKFSSANTLLIDDQPYKALLNPPHTGIFPAAYNVKDENDEALGPDGELWRFLDGLVEAADVTSYVEGHPFGQPSITAAHPDWGFYSNIINVLQG</sequence>
<keyword evidence="1" id="KW-0653">Protein transport</keyword>
<evidence type="ECO:0000259" key="3">
    <source>
        <dbReference type="PROSITE" id="PS50969"/>
    </source>
</evidence>
<comment type="caution">
    <text evidence="4">The sequence shown here is derived from an EMBL/GenBank/DDBJ whole genome shotgun (WGS) entry which is preliminary data.</text>
</comment>
<organism evidence="4 5">
    <name type="scientific">Turnera subulata</name>
    <dbReference type="NCBI Taxonomy" id="218843"/>
    <lineage>
        <taxon>Eukaryota</taxon>
        <taxon>Viridiplantae</taxon>
        <taxon>Streptophyta</taxon>
        <taxon>Embryophyta</taxon>
        <taxon>Tracheophyta</taxon>
        <taxon>Spermatophyta</taxon>
        <taxon>Magnoliopsida</taxon>
        <taxon>eudicotyledons</taxon>
        <taxon>Gunneridae</taxon>
        <taxon>Pentapetalae</taxon>
        <taxon>rosids</taxon>
        <taxon>fabids</taxon>
        <taxon>Malpighiales</taxon>
        <taxon>Passifloraceae</taxon>
        <taxon>Turnera</taxon>
    </lineage>
</organism>
<feature type="domain" description="FCP1 homology" evidence="3">
    <location>
        <begin position="38"/>
        <end position="223"/>
    </location>
</feature>
<dbReference type="InterPro" id="IPR036412">
    <property type="entry name" value="HAD-like_sf"/>
</dbReference>
<keyword evidence="1" id="KW-0809">Transit peptide</keyword>
<dbReference type="PROSITE" id="PS50969">
    <property type="entry name" value="FCP1"/>
    <property type="match status" value="1"/>
</dbReference>
<keyword evidence="5" id="KW-1185">Reference proteome</keyword>
<dbReference type="Proteomes" id="UP001141552">
    <property type="component" value="Unassembled WGS sequence"/>
</dbReference>
<keyword evidence="1" id="KW-0811">Translocation</keyword>
<comment type="subunit">
    <text evidence="1">Component of the TIM23 complex.</text>
</comment>
<feature type="region of interest" description="Disordered" evidence="2">
    <location>
        <begin position="1"/>
        <end position="26"/>
    </location>
</feature>
<dbReference type="InterPro" id="IPR004274">
    <property type="entry name" value="FCP1_dom"/>
</dbReference>
<reference evidence="4" key="2">
    <citation type="journal article" date="2023" name="Plants (Basel)">
        <title>Annotation of the Turnera subulata (Passifloraceae) Draft Genome Reveals the S-Locus Evolved after the Divergence of Turneroideae from Passifloroideae in a Stepwise Manner.</title>
        <authorList>
            <person name="Henning P.M."/>
            <person name="Roalson E.H."/>
            <person name="Mir W."/>
            <person name="McCubbin A.G."/>
            <person name="Shore J.S."/>
        </authorList>
    </citation>
    <scope>NUCLEOTIDE SEQUENCE</scope>
    <source>
        <strain evidence="4">F60SS</strain>
    </source>
</reference>
<feature type="compositionally biased region" description="Basic and acidic residues" evidence="2">
    <location>
        <begin position="1"/>
        <end position="22"/>
    </location>
</feature>
<evidence type="ECO:0000313" key="5">
    <source>
        <dbReference type="Proteomes" id="UP001141552"/>
    </source>
</evidence>
<dbReference type="OrthoDB" id="1711508at2759"/>